<reference evidence="1 2" key="1">
    <citation type="journal article" date="2016" name="Mol. Biol. Evol.">
        <title>Comparative Genomics of Early-Diverging Mushroom-Forming Fungi Provides Insights into the Origins of Lignocellulose Decay Capabilities.</title>
        <authorList>
            <person name="Nagy L.G."/>
            <person name="Riley R."/>
            <person name="Tritt A."/>
            <person name="Adam C."/>
            <person name="Daum C."/>
            <person name="Floudas D."/>
            <person name="Sun H."/>
            <person name="Yadav J.S."/>
            <person name="Pangilinan J."/>
            <person name="Larsson K.H."/>
            <person name="Matsuura K."/>
            <person name="Barry K."/>
            <person name="Labutti K."/>
            <person name="Kuo R."/>
            <person name="Ohm R.A."/>
            <person name="Bhattacharya S.S."/>
            <person name="Shirouzu T."/>
            <person name="Yoshinaga Y."/>
            <person name="Martin F.M."/>
            <person name="Grigoriev I.V."/>
            <person name="Hibbett D.S."/>
        </authorList>
    </citation>
    <scope>NUCLEOTIDE SEQUENCE [LARGE SCALE GENOMIC DNA]</scope>
    <source>
        <strain evidence="1 2">HHB12029</strain>
    </source>
</reference>
<evidence type="ECO:0000313" key="2">
    <source>
        <dbReference type="Proteomes" id="UP000077266"/>
    </source>
</evidence>
<keyword evidence="2" id="KW-1185">Reference proteome</keyword>
<accession>A0A165DVS3</accession>
<evidence type="ECO:0000313" key="1">
    <source>
        <dbReference type="EMBL" id="KZV85477.1"/>
    </source>
</evidence>
<dbReference type="OrthoDB" id="2973896at2759"/>
<proteinExistence type="predicted"/>
<organism evidence="1 2">
    <name type="scientific">Exidia glandulosa HHB12029</name>
    <dbReference type="NCBI Taxonomy" id="1314781"/>
    <lineage>
        <taxon>Eukaryota</taxon>
        <taxon>Fungi</taxon>
        <taxon>Dikarya</taxon>
        <taxon>Basidiomycota</taxon>
        <taxon>Agaricomycotina</taxon>
        <taxon>Agaricomycetes</taxon>
        <taxon>Auriculariales</taxon>
        <taxon>Exidiaceae</taxon>
        <taxon>Exidia</taxon>
    </lineage>
</organism>
<dbReference type="InParanoid" id="A0A165DVS3"/>
<dbReference type="AlphaFoldDB" id="A0A165DVS3"/>
<protein>
    <recommendedName>
        <fullName evidence="3">F-box domain-containing protein</fullName>
    </recommendedName>
</protein>
<name>A0A165DVS3_EXIGL</name>
<gene>
    <name evidence="1" type="ORF">EXIGLDRAFT_255835</name>
</gene>
<dbReference type="EMBL" id="KV426187">
    <property type="protein sequence ID" value="KZV85477.1"/>
    <property type="molecule type" value="Genomic_DNA"/>
</dbReference>
<evidence type="ECO:0008006" key="3">
    <source>
        <dbReference type="Google" id="ProtNLM"/>
    </source>
</evidence>
<sequence length="193" mass="21428">MLLPDDIFLEIARAATDIGALDTGPGCTQPSRRAAMLFQLRDSYATKRALCLVSRAAHAICLPLMYEVVNINDPTRIISTIDALRHQGYGRWCRRLDVDVVSDDSGWPRGATNLWGILDACPYLDVLNITVLAVTRYPVTLPGRYNLPLSLLVQIAETYGHRLRRLELGGDTSVHYRGVEYLCARCAGLEVLV</sequence>
<dbReference type="Proteomes" id="UP000077266">
    <property type="component" value="Unassembled WGS sequence"/>
</dbReference>